<dbReference type="Pfam" id="PF25329">
    <property type="entry name" value="C2_GDE1"/>
    <property type="match status" value="1"/>
</dbReference>
<dbReference type="SUPFAM" id="SSF49452">
    <property type="entry name" value="Starch-binding domain-like"/>
    <property type="match status" value="1"/>
</dbReference>
<dbReference type="Gene3D" id="2.60.40.10">
    <property type="entry name" value="Immunoglobulins"/>
    <property type="match status" value="1"/>
</dbReference>
<dbReference type="SUPFAM" id="SSF51206">
    <property type="entry name" value="cAMP-binding domain-like"/>
    <property type="match status" value="1"/>
</dbReference>
<dbReference type="InterPro" id="IPR017946">
    <property type="entry name" value="PLC-like_Pdiesterase_TIM-brl"/>
</dbReference>
<feature type="domain" description="Cyclic nucleotide-binding" evidence="3">
    <location>
        <begin position="440"/>
        <end position="519"/>
    </location>
</feature>
<dbReference type="Proteomes" id="UP000794436">
    <property type="component" value="Unassembled WGS sequence"/>
</dbReference>
<organism evidence="6 7">
    <name type="scientific">Pythium oligandrum</name>
    <name type="common">Mycoparasitic fungus</name>
    <dbReference type="NCBI Taxonomy" id="41045"/>
    <lineage>
        <taxon>Eukaryota</taxon>
        <taxon>Sar</taxon>
        <taxon>Stramenopiles</taxon>
        <taxon>Oomycota</taxon>
        <taxon>Peronosporomycetes</taxon>
        <taxon>Pythiales</taxon>
        <taxon>Pythiaceae</taxon>
        <taxon>Pythium</taxon>
    </lineage>
</organism>
<name>A0A8K1C949_PYTOL</name>
<keyword evidence="1" id="KW-0378">Hydrolase</keyword>
<dbReference type="OrthoDB" id="1058301at2759"/>
<evidence type="ECO:0000313" key="6">
    <source>
        <dbReference type="EMBL" id="TMW58565.1"/>
    </source>
</evidence>
<dbReference type="SUPFAM" id="SSF49785">
    <property type="entry name" value="Galactose-binding domain-like"/>
    <property type="match status" value="1"/>
</dbReference>
<dbReference type="CDD" id="cd08572">
    <property type="entry name" value="GDPD_GDE5_like"/>
    <property type="match status" value="1"/>
</dbReference>
<dbReference type="PROSITE" id="PS51166">
    <property type="entry name" value="CBM20"/>
    <property type="match status" value="1"/>
</dbReference>
<dbReference type="AlphaFoldDB" id="A0A8K1C949"/>
<dbReference type="InterPro" id="IPR014710">
    <property type="entry name" value="RmlC-like_jellyroll"/>
</dbReference>
<proteinExistence type="predicted"/>
<dbReference type="Pfam" id="PF00686">
    <property type="entry name" value="CBM_20"/>
    <property type="match status" value="1"/>
</dbReference>
<protein>
    <recommendedName>
        <fullName evidence="8">Glycerophosphodiester phosphodiesterase</fullName>
    </recommendedName>
</protein>
<dbReference type="GO" id="GO:0008081">
    <property type="term" value="F:phosphoric diester hydrolase activity"/>
    <property type="evidence" value="ECO:0007669"/>
    <property type="project" value="InterPro"/>
</dbReference>
<dbReference type="SMART" id="SM01065">
    <property type="entry name" value="CBM_2"/>
    <property type="match status" value="1"/>
</dbReference>
<feature type="domain" description="CBM20" evidence="4">
    <location>
        <begin position="1"/>
        <end position="117"/>
    </location>
</feature>
<dbReference type="EMBL" id="SPLM01000111">
    <property type="protein sequence ID" value="TMW58565.1"/>
    <property type="molecule type" value="Genomic_DNA"/>
</dbReference>
<dbReference type="Gene3D" id="2.60.120.260">
    <property type="entry name" value="Galactose-binding domain-like"/>
    <property type="match status" value="1"/>
</dbReference>
<evidence type="ECO:0000256" key="1">
    <source>
        <dbReference type="ARBA" id="ARBA00022801"/>
    </source>
</evidence>
<dbReference type="InterPro" id="IPR018490">
    <property type="entry name" value="cNMP-bd_dom_sf"/>
</dbReference>
<evidence type="ECO:0000259" key="3">
    <source>
        <dbReference type="PROSITE" id="PS50042"/>
    </source>
</evidence>
<dbReference type="Gene3D" id="3.20.20.190">
    <property type="entry name" value="Phosphatidylinositol (PI) phosphodiesterase"/>
    <property type="match status" value="1"/>
</dbReference>
<keyword evidence="7" id="KW-1185">Reference proteome</keyword>
<feature type="region of interest" description="Disordered" evidence="2">
    <location>
        <begin position="119"/>
        <end position="139"/>
    </location>
</feature>
<evidence type="ECO:0000313" key="7">
    <source>
        <dbReference type="Proteomes" id="UP000794436"/>
    </source>
</evidence>
<evidence type="ECO:0000256" key="2">
    <source>
        <dbReference type="SAM" id="MobiDB-lite"/>
    </source>
</evidence>
<dbReference type="SUPFAM" id="SSF51695">
    <property type="entry name" value="PLC-like phosphodiesterases"/>
    <property type="match status" value="1"/>
</dbReference>
<dbReference type="InterPro" id="IPR057506">
    <property type="entry name" value="C2_GPCPD1"/>
</dbReference>
<dbReference type="GO" id="GO:2001070">
    <property type="term" value="F:starch binding"/>
    <property type="evidence" value="ECO:0007669"/>
    <property type="project" value="InterPro"/>
</dbReference>
<dbReference type="Pfam" id="PF03009">
    <property type="entry name" value="GDPD"/>
    <property type="match status" value="1"/>
</dbReference>
<accession>A0A8K1C949</accession>
<dbReference type="PROSITE" id="PS50042">
    <property type="entry name" value="CNMP_BINDING_3"/>
    <property type="match status" value="1"/>
</dbReference>
<dbReference type="GO" id="GO:0046475">
    <property type="term" value="P:glycerophospholipid catabolic process"/>
    <property type="evidence" value="ECO:0007669"/>
    <property type="project" value="TreeGrafter"/>
</dbReference>
<dbReference type="PANTHER" id="PTHR22958">
    <property type="entry name" value="GLYCEROPHOSPHORYL DIESTER PHOSPHODIESTERASE"/>
    <property type="match status" value="1"/>
</dbReference>
<dbReference type="InterPro" id="IPR008979">
    <property type="entry name" value="Galactose-bd-like_sf"/>
</dbReference>
<dbReference type="InterPro" id="IPR000595">
    <property type="entry name" value="cNMP-bd_dom"/>
</dbReference>
<reference evidence="6" key="1">
    <citation type="submission" date="2019-03" db="EMBL/GenBank/DDBJ databases">
        <title>Long read genome sequence of the mycoparasitic Pythium oligandrum ATCC 38472 isolated from sugarbeet rhizosphere.</title>
        <authorList>
            <person name="Gaulin E."/>
        </authorList>
    </citation>
    <scope>NUCLEOTIDE SEQUENCE</scope>
    <source>
        <strain evidence="6">ATCC 38472_TT</strain>
    </source>
</reference>
<comment type="caution">
    <text evidence="6">The sequence shown here is derived from an EMBL/GenBank/DDBJ whole genome shotgun (WGS) entry which is preliminary data.</text>
</comment>
<dbReference type="InterPro" id="IPR030395">
    <property type="entry name" value="GP_PDE_dom"/>
</dbReference>
<dbReference type="InterPro" id="IPR002044">
    <property type="entry name" value="CBM20"/>
</dbReference>
<dbReference type="PANTHER" id="PTHR22958:SF1">
    <property type="entry name" value="GLYCEROPHOSPHOCHOLINE PHOSPHODIESTERASE GPCPD1"/>
    <property type="match status" value="1"/>
</dbReference>
<dbReference type="InterPro" id="IPR013783">
    <property type="entry name" value="Ig-like_fold"/>
</dbReference>
<sequence>MGMEVVFEIAAFPRQLKVNGVEKHGNVFLLGNTIELGAWDTTKAVPLTLVAQSEEETSWRTSVLFTSSPVGFPVEYKYIVKDQETHETIAWEAIPGNRTFTLTTASNVACGKVATQSSTFSTTRAPSPGDRSASLGNNGNHNGFQEWRCCRTTREASPWWQVDLGASTKLSQVTLWKGMTYHEQPKHPEACPPASLVAAGGKSSVLPASPLWIIVSEEEMQQEAVLHAIEASKTGVTALTLAAFRLEDAYDQRTLTLALNGVSGRYVRLQHESISSVLQFAELEVFVASEMGTPASKVQQDGVFGFESRVDGDLHEYVDSEWVDPSQDKIQLRLSIGSFRKEEPAIQFFDGVSSSTQAIRANVRYEERTENAVGAPTSEWSSRPVDARGAALLDKESGEFRQELELLAKQEKTPLDGYLNSSGVNSGEEWLAWLSSKHLIDPLQAEKLRENVKSQTFGSGDILLSYGQHHRVAFFVREGNVRVSGPSSATGDVTFGTVTTGSAINDFALFSIWPKQNAVFTAVDKVVVDYIPYDSVAAALDEETLLKVRQYFIRERHSNNLTPTTPTHFVDGDHAQFFRMKLPPSSLSTPSQHRIHLDFYSAGNELRGSAFLLPSQVNAHGEGSLTLPIFSSGEPVGQVAIHFLLIRPFVHIHNSLASVWRSYWRERIPLNGGHRGMGRSFNQVGGFRKALTRENTLTSFILAGRSGADFVEFDVQLTKDKVPVLYHDFFLKMGLEDQQAWTQGTTAEEYEIGIHDMTLRQLQRAQTTTSSRKSEPKLKQLFKKHRAAILSRSAKTSLFIKDLEAFGPSNEDDHITAFHPLLKDLLTHVPQEIGLNIEIKYPNAVFQTSFRYTQPFAMNSYVDTILQCVFDHAGSRRIFFSCFDPELVVLLRAKQAKYPVLFLTYGRVHSPAFDPRLTLQFAANFAAMERMAGVVSNSDDFLVAPEAITLVKRKQLVLLTWGDQNTSHEFVQHQKRHAIDGVISDNMLDLTREDKKKTANAA</sequence>
<dbReference type="Gene3D" id="2.60.120.10">
    <property type="entry name" value="Jelly Rolls"/>
    <property type="match status" value="1"/>
</dbReference>
<dbReference type="FunFam" id="3.20.20.190:FF:000032">
    <property type="entry name" value="Glycerophosphoryl diester phosphodiesterase, putative"/>
    <property type="match status" value="1"/>
</dbReference>
<dbReference type="PROSITE" id="PS51704">
    <property type="entry name" value="GP_PDE"/>
    <property type="match status" value="1"/>
</dbReference>
<dbReference type="InterPro" id="IPR013784">
    <property type="entry name" value="Carb-bd-like_fold"/>
</dbReference>
<evidence type="ECO:0000259" key="4">
    <source>
        <dbReference type="PROSITE" id="PS51166"/>
    </source>
</evidence>
<gene>
    <name evidence="6" type="ORF">Poli38472_010124</name>
</gene>
<dbReference type="InterPro" id="IPR051578">
    <property type="entry name" value="GDPD"/>
</dbReference>
<evidence type="ECO:0008006" key="8">
    <source>
        <dbReference type="Google" id="ProtNLM"/>
    </source>
</evidence>
<feature type="domain" description="GP-PDE" evidence="5">
    <location>
        <begin position="669"/>
        <end position="994"/>
    </location>
</feature>
<dbReference type="CDD" id="cd00038">
    <property type="entry name" value="CAP_ED"/>
    <property type="match status" value="1"/>
</dbReference>
<evidence type="ECO:0000259" key="5">
    <source>
        <dbReference type="PROSITE" id="PS51704"/>
    </source>
</evidence>